<proteinExistence type="predicted"/>
<gene>
    <name evidence="1" type="ORF">SAMN04487958_1152</name>
</gene>
<reference evidence="2" key="1">
    <citation type="submission" date="2016-10" db="EMBL/GenBank/DDBJ databases">
        <authorList>
            <person name="Varghese N."/>
            <person name="Submissions S."/>
        </authorList>
    </citation>
    <scope>NUCLEOTIDE SEQUENCE [LARGE SCALE GENOMIC DNA]</scope>
    <source>
        <strain evidence="2">CGMCC 1.6495</strain>
    </source>
</reference>
<organism evidence="1 2">
    <name type="scientific">Vreelandella subterranea</name>
    <dbReference type="NCBI Taxonomy" id="416874"/>
    <lineage>
        <taxon>Bacteria</taxon>
        <taxon>Pseudomonadati</taxon>
        <taxon>Pseudomonadota</taxon>
        <taxon>Gammaproteobacteria</taxon>
        <taxon>Oceanospirillales</taxon>
        <taxon>Halomonadaceae</taxon>
        <taxon>Vreelandella</taxon>
    </lineage>
</organism>
<evidence type="ECO:0000313" key="1">
    <source>
        <dbReference type="EMBL" id="SES33261.1"/>
    </source>
</evidence>
<sequence>MEYVIYEFPDYAEQVVGLLLEENWLVHSFRLSDEADIFNPSAYLYSAETSGIEYTIHLDLNIYQYILSAFKKEKKNSLHRSAIALVVFAKFTNIKFDPTIAIYEKLNYRNQCPDELINDLILFRQIDNAEMDHLAEFALGFTDSIKLPRPTCIDRSQLKAKLTEFRRLKKWDTLYAIVLKLADLYFCERGLSNEDKLETFWRWCHEEFLFSLVATCLAIKMFGKQPMPKLMKYAPKHSAEKNKKHLVNMTWDLFLLDKFFENWVSKSDGQEFIYASNDKPLQEVLKTAINIQNEGEEVDLTKDLSPSLISSFTTTFDQVASENGRRILSVTDFQSFRDGVIINYENALKIRE</sequence>
<dbReference type="RefSeq" id="WP_092830725.1">
    <property type="nucleotide sequence ID" value="NZ_FOGS01000015.1"/>
</dbReference>
<dbReference type="Proteomes" id="UP000198505">
    <property type="component" value="Unassembled WGS sequence"/>
</dbReference>
<protein>
    <submittedName>
        <fullName evidence="1">Uncharacterized protein</fullName>
    </submittedName>
</protein>
<dbReference type="AlphaFoldDB" id="A0A1H9WHG3"/>
<keyword evidence="2" id="KW-1185">Reference proteome</keyword>
<dbReference type="EMBL" id="FOGS01000015">
    <property type="protein sequence ID" value="SES33261.1"/>
    <property type="molecule type" value="Genomic_DNA"/>
</dbReference>
<accession>A0A1H9WHG3</accession>
<evidence type="ECO:0000313" key="2">
    <source>
        <dbReference type="Proteomes" id="UP000198505"/>
    </source>
</evidence>
<name>A0A1H9WHG3_9GAMM</name>